<dbReference type="GO" id="GO:0004844">
    <property type="term" value="F:uracil DNA N-glycosylase activity"/>
    <property type="evidence" value="ECO:0007669"/>
    <property type="project" value="UniProtKB-EC"/>
</dbReference>
<dbReference type="GO" id="GO:0006281">
    <property type="term" value="P:DNA repair"/>
    <property type="evidence" value="ECO:0007669"/>
    <property type="project" value="UniProtKB-KW"/>
</dbReference>
<dbReference type="EMBL" id="UINC01010603">
    <property type="protein sequence ID" value="SVA47105.1"/>
    <property type="molecule type" value="Genomic_DNA"/>
</dbReference>
<evidence type="ECO:0000256" key="8">
    <source>
        <dbReference type="ARBA" id="ARBA00022801"/>
    </source>
</evidence>
<sequence length="269" mass="28996">VSVAADRDWLRAQLAGHLERLSNEGVWGLAISEPSPDSPLIGGPTPGTLAEPVSEVVAEIAPEVVSEGNASSYGAPCTSSGPRDKSLPEVAAEALQCVACGLHETRTKVVFGVGNPDARLMFIGEGPGRDEDLQGEPFVGRAGRLLTKIIQAMGYQREDVYIANAVKCRPPQNRDPKTVEVEACRDFLMRQVALIQPDVIVLLGRSAVGAVLGLRAPLSRLRGTFRDWNGTQVMCTYHPAYLLRNPSAKGMVWEDMQLVRDKLAAITEN</sequence>
<keyword evidence="11" id="KW-0234">DNA repair</keyword>
<dbReference type="PANTHER" id="PTHR33693:SF1">
    <property type="entry name" value="TYPE-4 URACIL-DNA GLYCOSYLASE"/>
    <property type="match status" value="1"/>
</dbReference>
<keyword evidence="10" id="KW-0411">Iron-sulfur</keyword>
<dbReference type="SMART" id="SM00987">
    <property type="entry name" value="UreE_C"/>
    <property type="match status" value="1"/>
</dbReference>
<dbReference type="AlphaFoldDB" id="A0A381W3I2"/>
<keyword evidence="8" id="KW-0378">Hydrolase</keyword>
<gene>
    <name evidence="13" type="ORF">METZ01_LOCUS99959</name>
</gene>
<comment type="similarity">
    <text evidence="2">Belongs to the uracil-DNA glycosylase (UDG) superfamily. Type 4 (UDGa) family.</text>
</comment>
<keyword evidence="9" id="KW-0408">Iron</keyword>
<evidence type="ECO:0000256" key="7">
    <source>
        <dbReference type="ARBA" id="ARBA00022763"/>
    </source>
</evidence>
<keyword evidence="6" id="KW-0479">Metal-binding</keyword>
<keyword evidence="7" id="KW-0227">DNA damage</keyword>
<dbReference type="InterPro" id="IPR005273">
    <property type="entry name" value="Ura-DNA_glyco_family4"/>
</dbReference>
<accession>A0A381W3I2</accession>
<reference evidence="13" key="1">
    <citation type="submission" date="2018-05" db="EMBL/GenBank/DDBJ databases">
        <authorList>
            <person name="Lanie J.A."/>
            <person name="Ng W.-L."/>
            <person name="Kazmierczak K.M."/>
            <person name="Andrzejewski T.M."/>
            <person name="Davidsen T.M."/>
            <person name="Wayne K.J."/>
            <person name="Tettelin H."/>
            <person name="Glass J.I."/>
            <person name="Rusch D."/>
            <person name="Podicherti R."/>
            <person name="Tsui H.-C.T."/>
            <person name="Winkler M.E."/>
        </authorList>
    </citation>
    <scope>NUCLEOTIDE SEQUENCE</scope>
</reference>
<evidence type="ECO:0000256" key="10">
    <source>
        <dbReference type="ARBA" id="ARBA00023014"/>
    </source>
</evidence>
<evidence type="ECO:0000256" key="3">
    <source>
        <dbReference type="ARBA" id="ARBA00012030"/>
    </source>
</evidence>
<dbReference type="EC" id="3.2.2.27" evidence="3"/>
<protein>
    <recommendedName>
        <fullName evidence="4">Type-4 uracil-DNA glycosylase</fullName>
        <ecNumber evidence="3">3.2.2.27</ecNumber>
    </recommendedName>
</protein>
<dbReference type="InterPro" id="IPR036895">
    <property type="entry name" value="Uracil-DNA_glycosylase-like_sf"/>
</dbReference>
<evidence type="ECO:0000256" key="5">
    <source>
        <dbReference type="ARBA" id="ARBA00022485"/>
    </source>
</evidence>
<keyword evidence="5" id="KW-0004">4Fe-4S</keyword>
<dbReference type="InterPro" id="IPR005122">
    <property type="entry name" value="Uracil-DNA_glycosylase-like"/>
</dbReference>
<feature type="non-terminal residue" evidence="13">
    <location>
        <position position="1"/>
    </location>
</feature>
<evidence type="ECO:0000256" key="1">
    <source>
        <dbReference type="ARBA" id="ARBA00001400"/>
    </source>
</evidence>
<evidence type="ECO:0000259" key="12">
    <source>
        <dbReference type="SMART" id="SM00986"/>
    </source>
</evidence>
<dbReference type="GO" id="GO:0046872">
    <property type="term" value="F:metal ion binding"/>
    <property type="evidence" value="ECO:0007669"/>
    <property type="project" value="UniProtKB-KW"/>
</dbReference>
<dbReference type="Gene3D" id="3.40.470.10">
    <property type="entry name" value="Uracil-DNA glycosylase-like domain"/>
    <property type="match status" value="1"/>
</dbReference>
<dbReference type="NCBIfam" id="TIGR00758">
    <property type="entry name" value="UDG_fam4"/>
    <property type="match status" value="1"/>
</dbReference>
<dbReference type="PANTHER" id="PTHR33693">
    <property type="entry name" value="TYPE-5 URACIL-DNA GLYCOSYLASE"/>
    <property type="match status" value="1"/>
</dbReference>
<dbReference type="SMART" id="SM00986">
    <property type="entry name" value="UDG"/>
    <property type="match status" value="1"/>
</dbReference>
<organism evidence="13">
    <name type="scientific">marine metagenome</name>
    <dbReference type="NCBI Taxonomy" id="408172"/>
    <lineage>
        <taxon>unclassified sequences</taxon>
        <taxon>metagenomes</taxon>
        <taxon>ecological metagenomes</taxon>
    </lineage>
</organism>
<name>A0A381W3I2_9ZZZZ</name>
<evidence type="ECO:0000313" key="13">
    <source>
        <dbReference type="EMBL" id="SVA47105.1"/>
    </source>
</evidence>
<evidence type="ECO:0000256" key="2">
    <source>
        <dbReference type="ARBA" id="ARBA00006521"/>
    </source>
</evidence>
<evidence type="ECO:0000256" key="4">
    <source>
        <dbReference type="ARBA" id="ARBA00019403"/>
    </source>
</evidence>
<evidence type="ECO:0000256" key="6">
    <source>
        <dbReference type="ARBA" id="ARBA00022723"/>
    </source>
</evidence>
<dbReference type="InterPro" id="IPR051536">
    <property type="entry name" value="UDG_Type-4/5"/>
</dbReference>
<evidence type="ECO:0000256" key="11">
    <source>
        <dbReference type="ARBA" id="ARBA00023204"/>
    </source>
</evidence>
<dbReference type="SUPFAM" id="SSF52141">
    <property type="entry name" value="Uracil-DNA glycosylase-like"/>
    <property type="match status" value="1"/>
</dbReference>
<proteinExistence type="inferred from homology"/>
<evidence type="ECO:0000256" key="9">
    <source>
        <dbReference type="ARBA" id="ARBA00023004"/>
    </source>
</evidence>
<dbReference type="GO" id="GO:0051539">
    <property type="term" value="F:4 iron, 4 sulfur cluster binding"/>
    <property type="evidence" value="ECO:0007669"/>
    <property type="project" value="UniProtKB-KW"/>
</dbReference>
<comment type="catalytic activity">
    <reaction evidence="1">
        <text>Hydrolyzes single-stranded DNA or mismatched double-stranded DNA and polynucleotides, releasing free uracil.</text>
        <dbReference type="EC" id="3.2.2.27"/>
    </reaction>
</comment>
<dbReference type="Pfam" id="PF03167">
    <property type="entry name" value="UDG"/>
    <property type="match status" value="1"/>
</dbReference>
<dbReference type="CDD" id="cd10030">
    <property type="entry name" value="UDG-F4_TTUDGA_SPO1dp_like"/>
    <property type="match status" value="1"/>
</dbReference>
<feature type="domain" description="Uracil-DNA glycosylase-like" evidence="12">
    <location>
        <begin position="111"/>
        <end position="257"/>
    </location>
</feature>